<sequence length="364" mass="39778">MTTPDMTTPGVTAPGAPPGTTSPGRGPGPAVPGQAAPGSHILDRNGQALPVADLVHLWPLGGWHSLEHVPGGKNEHYRLRAADGVFYLRRSHRSKARPELAAQLELMRMLRLRGLPVPLPYPTRSGHDHAVVDGRFWTVTRAIAGRRFDDASEEHLRQLGRTLGRYHRLTEDLDAGEGDPGLLTELRARQADPGLPPEVSARAAEVITRLAGLAPDLPRAVVHGGARRGSLVFQRDRVVGVLDFDSAHADVRVLDLAVAAHDVGKVYTEHGASDHKVRIDLHRVHALLAAYTEVRSLHPVESAALPVFLEAKRLKRALGRMRRDHAGEPLSANDHAKIELEVRRLAWLDTYREELTQICTAAAR</sequence>
<dbReference type="InterPro" id="IPR002575">
    <property type="entry name" value="Aminoglycoside_PTrfase"/>
</dbReference>
<feature type="compositionally biased region" description="Low complexity" evidence="2">
    <location>
        <begin position="7"/>
        <end position="24"/>
    </location>
</feature>
<dbReference type="InterPro" id="IPR050249">
    <property type="entry name" value="Pseudomonas-type_ThrB"/>
</dbReference>
<evidence type="ECO:0000256" key="2">
    <source>
        <dbReference type="SAM" id="MobiDB-lite"/>
    </source>
</evidence>
<dbReference type="Proteomes" id="UP000754710">
    <property type="component" value="Unassembled WGS sequence"/>
</dbReference>
<protein>
    <submittedName>
        <fullName evidence="4">Phosphotransferase</fullName>
    </submittedName>
</protein>
<dbReference type="Gene3D" id="3.90.1200.10">
    <property type="match status" value="1"/>
</dbReference>
<dbReference type="EMBL" id="JAIEZQ010000001">
    <property type="protein sequence ID" value="MBY9073990.1"/>
    <property type="molecule type" value="Genomic_DNA"/>
</dbReference>
<dbReference type="PANTHER" id="PTHR21064:SF6">
    <property type="entry name" value="AMINOGLYCOSIDE PHOSPHOTRANSFERASE DOMAIN-CONTAINING PROTEIN"/>
    <property type="match status" value="1"/>
</dbReference>
<dbReference type="InterPro" id="IPR011009">
    <property type="entry name" value="Kinase-like_dom_sf"/>
</dbReference>
<feature type="domain" description="Aminoglycoside phosphotransferase" evidence="3">
    <location>
        <begin position="73"/>
        <end position="264"/>
    </location>
</feature>
<dbReference type="SUPFAM" id="SSF56112">
    <property type="entry name" value="Protein kinase-like (PK-like)"/>
    <property type="match status" value="1"/>
</dbReference>
<dbReference type="PANTHER" id="PTHR21064">
    <property type="entry name" value="AMINOGLYCOSIDE PHOSPHOTRANSFERASE DOMAIN-CONTAINING PROTEIN-RELATED"/>
    <property type="match status" value="1"/>
</dbReference>
<evidence type="ECO:0000313" key="5">
    <source>
        <dbReference type="Proteomes" id="UP000754710"/>
    </source>
</evidence>
<organism evidence="4 5">
    <name type="scientific">Nocardioides jiangsuensis</name>
    <dbReference type="NCBI Taxonomy" id="2866161"/>
    <lineage>
        <taxon>Bacteria</taxon>
        <taxon>Bacillati</taxon>
        <taxon>Actinomycetota</taxon>
        <taxon>Actinomycetes</taxon>
        <taxon>Propionibacteriales</taxon>
        <taxon>Nocardioidaceae</taxon>
        <taxon>Nocardioides</taxon>
    </lineage>
</organism>
<dbReference type="Pfam" id="PF01636">
    <property type="entry name" value="APH"/>
    <property type="match status" value="1"/>
</dbReference>
<accession>A0ABS7RJH9</accession>
<name>A0ABS7RJH9_9ACTN</name>
<evidence type="ECO:0000259" key="3">
    <source>
        <dbReference type="Pfam" id="PF01636"/>
    </source>
</evidence>
<dbReference type="Gene3D" id="3.30.200.20">
    <property type="entry name" value="Phosphorylase Kinase, domain 1"/>
    <property type="match status" value="1"/>
</dbReference>
<comment type="similarity">
    <text evidence="1">Belongs to the pseudomonas-type ThrB family.</text>
</comment>
<feature type="region of interest" description="Disordered" evidence="2">
    <location>
        <begin position="1"/>
        <end position="42"/>
    </location>
</feature>
<gene>
    <name evidence="4" type="ORF">K1X13_04055</name>
</gene>
<proteinExistence type="inferred from homology"/>
<evidence type="ECO:0000256" key="1">
    <source>
        <dbReference type="ARBA" id="ARBA00038240"/>
    </source>
</evidence>
<dbReference type="RefSeq" id="WP_221023725.1">
    <property type="nucleotide sequence ID" value="NZ_JAIEZQ010000001.1"/>
</dbReference>
<comment type="caution">
    <text evidence="4">The sequence shown here is derived from an EMBL/GenBank/DDBJ whole genome shotgun (WGS) entry which is preliminary data.</text>
</comment>
<reference evidence="4 5" key="1">
    <citation type="submission" date="2021-08" db="EMBL/GenBank/DDBJ databases">
        <title>Nocardioides bacterium WL0053 sp. nov., isolated from the sediment.</title>
        <authorList>
            <person name="Wang L."/>
            <person name="Zhang D."/>
            <person name="Zhang A."/>
        </authorList>
    </citation>
    <scope>NUCLEOTIDE SEQUENCE [LARGE SCALE GENOMIC DNA]</scope>
    <source>
        <strain evidence="4 5">WL0053</strain>
    </source>
</reference>
<keyword evidence="5" id="KW-1185">Reference proteome</keyword>
<evidence type="ECO:0000313" key="4">
    <source>
        <dbReference type="EMBL" id="MBY9073990.1"/>
    </source>
</evidence>